<dbReference type="EMBL" id="JADCTT010000013">
    <property type="protein sequence ID" value="KAF9745323.1"/>
    <property type="molecule type" value="Genomic_DNA"/>
</dbReference>
<evidence type="ECO:0000313" key="3">
    <source>
        <dbReference type="Proteomes" id="UP000616885"/>
    </source>
</evidence>
<evidence type="ECO:0000313" key="2">
    <source>
        <dbReference type="EMBL" id="KAF9745323.1"/>
    </source>
</evidence>
<reference evidence="2" key="1">
    <citation type="submission" date="2020-10" db="EMBL/GenBank/DDBJ databases">
        <title>High-Quality Genome Resource of Clonostachys rosea strain S41 by Oxford Nanopore Long-Read Sequencing.</title>
        <authorList>
            <person name="Wang H."/>
        </authorList>
    </citation>
    <scope>NUCLEOTIDE SEQUENCE</scope>
    <source>
        <strain evidence="2">S41</strain>
    </source>
</reference>
<name>A0A8H7K2Q8_BIOOC</name>
<proteinExistence type="predicted"/>
<accession>A0A8H7K2Q8</accession>
<dbReference type="AlphaFoldDB" id="A0A8H7K2Q8"/>
<feature type="compositionally biased region" description="Low complexity" evidence="1">
    <location>
        <begin position="28"/>
        <end position="60"/>
    </location>
</feature>
<gene>
    <name evidence="2" type="ORF">IM811_004945</name>
</gene>
<evidence type="ECO:0000256" key="1">
    <source>
        <dbReference type="SAM" id="MobiDB-lite"/>
    </source>
</evidence>
<organism evidence="2 3">
    <name type="scientific">Bionectria ochroleuca</name>
    <name type="common">Gliocladium roseum</name>
    <dbReference type="NCBI Taxonomy" id="29856"/>
    <lineage>
        <taxon>Eukaryota</taxon>
        <taxon>Fungi</taxon>
        <taxon>Dikarya</taxon>
        <taxon>Ascomycota</taxon>
        <taxon>Pezizomycotina</taxon>
        <taxon>Sordariomycetes</taxon>
        <taxon>Hypocreomycetidae</taxon>
        <taxon>Hypocreales</taxon>
        <taxon>Bionectriaceae</taxon>
        <taxon>Clonostachys</taxon>
    </lineage>
</organism>
<sequence>MLVNAIQIGLFATKTFSREPIENHEQYQEQQYQEQQYQEQQYQEQQYQEQQYQEQASAPA</sequence>
<dbReference type="Proteomes" id="UP000616885">
    <property type="component" value="Unassembled WGS sequence"/>
</dbReference>
<protein>
    <submittedName>
        <fullName evidence="2">Uncharacterized protein</fullName>
    </submittedName>
</protein>
<feature type="compositionally biased region" description="Basic and acidic residues" evidence="1">
    <location>
        <begin position="17"/>
        <end position="27"/>
    </location>
</feature>
<comment type="caution">
    <text evidence="2">The sequence shown here is derived from an EMBL/GenBank/DDBJ whole genome shotgun (WGS) entry which is preliminary data.</text>
</comment>
<feature type="region of interest" description="Disordered" evidence="1">
    <location>
        <begin position="17"/>
        <end position="60"/>
    </location>
</feature>